<dbReference type="InterPro" id="IPR003819">
    <property type="entry name" value="TauD/TfdA-like"/>
</dbReference>
<dbReference type="Proteomes" id="UP000245946">
    <property type="component" value="Unassembled WGS sequence"/>
</dbReference>
<evidence type="ECO:0000259" key="7">
    <source>
        <dbReference type="Pfam" id="PF02668"/>
    </source>
</evidence>
<reference evidence="8 9" key="1">
    <citation type="journal article" date="2018" name="Mol. Biol. Evol.">
        <title>Broad Genomic Sampling Reveals a Smut Pathogenic Ancestry of the Fungal Clade Ustilaginomycotina.</title>
        <authorList>
            <person name="Kijpornyongpan T."/>
            <person name="Mondo S.J."/>
            <person name="Barry K."/>
            <person name="Sandor L."/>
            <person name="Lee J."/>
            <person name="Lipzen A."/>
            <person name="Pangilinan J."/>
            <person name="LaButti K."/>
            <person name="Hainaut M."/>
            <person name="Henrissat B."/>
            <person name="Grigoriev I.V."/>
            <person name="Spatafora J.W."/>
            <person name="Aime M.C."/>
        </authorList>
    </citation>
    <scope>NUCLEOTIDE SEQUENCE [LARGE SCALE GENOMIC DNA]</scope>
    <source>
        <strain evidence="8 9">MCA 4186</strain>
    </source>
</reference>
<feature type="region of interest" description="Disordered" evidence="6">
    <location>
        <begin position="389"/>
        <end position="430"/>
    </location>
</feature>
<proteinExistence type="inferred from homology"/>
<dbReference type="RefSeq" id="XP_025598608.1">
    <property type="nucleotide sequence ID" value="XM_025740576.1"/>
</dbReference>
<keyword evidence="5" id="KW-0408">Iron</keyword>
<dbReference type="STRING" id="58919.A0A316Z9S6"/>
<dbReference type="InterPro" id="IPR051323">
    <property type="entry name" value="AtsK-like"/>
</dbReference>
<keyword evidence="4" id="KW-0560">Oxidoreductase</keyword>
<sequence>MAPSALSSSPPPAYKTPPNGIAGTVGKFAAASLDERPRAKFLPKDFNPYHNPLEVTETEADAVYPYPHLKPCFPDDINTAPYTPIHNFVDRGTHADPQMRSLLADAKLQHLTVNIGSELSGLQVKSLTPAQRDELALLVAQRCVVVLRDQDLTPDELVEFGRYFGAPERPLHQHPSSGVPRTRKHDDVHVVWHDENMKPSDLAYTATELYHSDVSFELNPPGLTALYNITNPVHGGGDTLFSSGYGLYDALSEPMRAYCESLYAVHSGVAQAEGASKAGLHLRRPAIETVHPLVRTNPVTGWKSIYANPAFTTRIEGVPRAESEMILAHLYGLMTTSPQLTLRVRWEKGTIAIWNNATCNHSATYDHWRPDPSCRRHALRVAATAEIPSLTLPDGSEGRSRQEDIWEEQGLDVAGMKERAKQRPTGGFKD</sequence>
<name>A0A316Z9S6_9BASI</name>
<organism evidence="8 9">
    <name type="scientific">Tilletiopsis washingtonensis</name>
    <dbReference type="NCBI Taxonomy" id="58919"/>
    <lineage>
        <taxon>Eukaryota</taxon>
        <taxon>Fungi</taxon>
        <taxon>Dikarya</taxon>
        <taxon>Basidiomycota</taxon>
        <taxon>Ustilaginomycotina</taxon>
        <taxon>Exobasidiomycetes</taxon>
        <taxon>Entylomatales</taxon>
        <taxon>Entylomatales incertae sedis</taxon>
        <taxon>Tilletiopsis</taxon>
    </lineage>
</organism>
<dbReference type="AlphaFoldDB" id="A0A316Z9S6"/>
<dbReference type="GO" id="GO:0016706">
    <property type="term" value="F:2-oxoglutarate-dependent dioxygenase activity"/>
    <property type="evidence" value="ECO:0007669"/>
    <property type="project" value="TreeGrafter"/>
</dbReference>
<keyword evidence="3" id="KW-0223">Dioxygenase</keyword>
<dbReference type="PANTHER" id="PTHR30468:SF31">
    <property type="entry name" value="ALPHA-KETOGLUTARATE-DEPENDENT SULFONATE DIOXYGENASE-RELATED"/>
    <property type="match status" value="1"/>
</dbReference>
<keyword evidence="9" id="KW-1185">Reference proteome</keyword>
<accession>A0A316Z9S6</accession>
<dbReference type="GO" id="GO:0005737">
    <property type="term" value="C:cytoplasm"/>
    <property type="evidence" value="ECO:0007669"/>
    <property type="project" value="TreeGrafter"/>
</dbReference>
<evidence type="ECO:0000256" key="2">
    <source>
        <dbReference type="ARBA" id="ARBA00022723"/>
    </source>
</evidence>
<dbReference type="GO" id="GO:0046872">
    <property type="term" value="F:metal ion binding"/>
    <property type="evidence" value="ECO:0007669"/>
    <property type="project" value="UniProtKB-KW"/>
</dbReference>
<dbReference type="OrthoDB" id="10257314at2759"/>
<dbReference type="SUPFAM" id="SSF51197">
    <property type="entry name" value="Clavaminate synthase-like"/>
    <property type="match status" value="1"/>
</dbReference>
<feature type="domain" description="TauD/TfdA-like" evidence="7">
    <location>
        <begin position="109"/>
        <end position="381"/>
    </location>
</feature>
<evidence type="ECO:0000256" key="5">
    <source>
        <dbReference type="ARBA" id="ARBA00023004"/>
    </source>
</evidence>
<dbReference type="EMBL" id="KZ819292">
    <property type="protein sequence ID" value="PWN98329.1"/>
    <property type="molecule type" value="Genomic_DNA"/>
</dbReference>
<dbReference type="Pfam" id="PF02668">
    <property type="entry name" value="TauD"/>
    <property type="match status" value="1"/>
</dbReference>
<keyword evidence="2" id="KW-0479">Metal-binding</keyword>
<dbReference type="Gene3D" id="3.60.130.10">
    <property type="entry name" value="Clavaminate synthase-like"/>
    <property type="match status" value="1"/>
</dbReference>
<evidence type="ECO:0000256" key="6">
    <source>
        <dbReference type="SAM" id="MobiDB-lite"/>
    </source>
</evidence>
<evidence type="ECO:0000313" key="8">
    <source>
        <dbReference type="EMBL" id="PWN98329.1"/>
    </source>
</evidence>
<evidence type="ECO:0000313" key="9">
    <source>
        <dbReference type="Proteomes" id="UP000245946"/>
    </source>
</evidence>
<feature type="region of interest" description="Disordered" evidence="6">
    <location>
        <begin position="1"/>
        <end position="21"/>
    </location>
</feature>
<dbReference type="PANTHER" id="PTHR30468">
    <property type="entry name" value="ALPHA-KETOGLUTARATE-DEPENDENT SULFONATE DIOXYGENASE"/>
    <property type="match status" value="1"/>
</dbReference>
<evidence type="ECO:0000256" key="1">
    <source>
        <dbReference type="ARBA" id="ARBA00005896"/>
    </source>
</evidence>
<protein>
    <submittedName>
        <fullName evidence="8">TauD-domain-containing protein</fullName>
    </submittedName>
</protein>
<gene>
    <name evidence="8" type="ORF">FA09DRAFT_308202</name>
</gene>
<evidence type="ECO:0000256" key="4">
    <source>
        <dbReference type="ARBA" id="ARBA00023002"/>
    </source>
</evidence>
<dbReference type="GeneID" id="37268122"/>
<dbReference type="InterPro" id="IPR042098">
    <property type="entry name" value="TauD-like_sf"/>
</dbReference>
<comment type="similarity">
    <text evidence="1">Belongs to the TfdA dioxygenase family.</text>
</comment>
<evidence type="ECO:0000256" key="3">
    <source>
        <dbReference type="ARBA" id="ARBA00022964"/>
    </source>
</evidence>